<keyword evidence="2" id="KW-1185">Reference proteome</keyword>
<feature type="non-terminal residue" evidence="1">
    <location>
        <position position="1"/>
    </location>
</feature>
<evidence type="ECO:0000313" key="1">
    <source>
        <dbReference type="EMBL" id="OPL21406.1"/>
    </source>
</evidence>
<accession>A0A3L5TQD4</accession>
<organism evidence="1 2">
    <name type="scientific">Mytilus galloprovincialis</name>
    <name type="common">Mediterranean mussel</name>
    <dbReference type="NCBI Taxonomy" id="29158"/>
    <lineage>
        <taxon>Eukaryota</taxon>
        <taxon>Metazoa</taxon>
        <taxon>Spiralia</taxon>
        <taxon>Lophotrochozoa</taxon>
        <taxon>Mollusca</taxon>
        <taxon>Bivalvia</taxon>
        <taxon>Autobranchia</taxon>
        <taxon>Pteriomorphia</taxon>
        <taxon>Mytilida</taxon>
        <taxon>Mytiloidea</taxon>
        <taxon>Mytilidae</taxon>
        <taxon>Mytilinae</taxon>
        <taxon>Mytilus</taxon>
    </lineage>
</organism>
<dbReference type="AlphaFoldDB" id="A0A3L5TQD4"/>
<name>A0A3L5TQD4_MYTGA</name>
<protein>
    <submittedName>
        <fullName evidence="1">Uncharacterized protein</fullName>
    </submittedName>
</protein>
<reference evidence="1 2" key="1">
    <citation type="journal article" date="2016" name="PLoS ONE">
        <title>A First Insight into the Genome of the Filter-Feeder Mussel Mytilus galloprovincialis.</title>
        <authorList>
            <person name="Murgarella M."/>
            <person name="Puiu D."/>
            <person name="Novoa B."/>
            <person name="Figueras A."/>
            <person name="Posada D."/>
            <person name="Canchaya C."/>
        </authorList>
    </citation>
    <scope>NUCLEOTIDE SEQUENCE [LARGE SCALE GENOMIC DNA]</scope>
    <source>
        <tissue evidence="1">Muscle</tissue>
    </source>
</reference>
<comment type="caution">
    <text evidence="1">The sequence shown here is derived from an EMBL/GenBank/DDBJ whole genome shotgun (WGS) entry which is preliminary data.</text>
</comment>
<gene>
    <name evidence="1" type="ORF">AM593_10446</name>
</gene>
<sequence>MNKGIIRRNQRCLEKKMNDIDNDPSLMYDSLVIMFSSRKLSSEAGKIYDCDGEIVQRTEILEIINGSRYFKGKPKIR</sequence>
<dbReference type="Gene3D" id="3.40.50.1460">
    <property type="match status" value="1"/>
</dbReference>
<dbReference type="EMBL" id="KV591904">
    <property type="protein sequence ID" value="OPL21406.1"/>
    <property type="molecule type" value="Genomic_DNA"/>
</dbReference>
<dbReference type="Proteomes" id="UP000266721">
    <property type="component" value="Unassembled WGS sequence"/>
</dbReference>
<evidence type="ECO:0000313" key="2">
    <source>
        <dbReference type="Proteomes" id="UP000266721"/>
    </source>
</evidence>
<proteinExistence type="predicted"/>